<dbReference type="GO" id="GO:0003960">
    <property type="term" value="F:quinone reductase (NADPH) activity"/>
    <property type="evidence" value="ECO:0007669"/>
    <property type="project" value="TreeGrafter"/>
</dbReference>
<reference evidence="3" key="1">
    <citation type="submission" date="2021-01" db="EMBL/GenBank/DDBJ databases">
        <title>Caligus Genome Assembly.</title>
        <authorList>
            <person name="Gallardo-Escarate C."/>
        </authorList>
    </citation>
    <scope>NUCLEOTIDE SEQUENCE [LARGE SCALE GENOMIC DNA]</scope>
</reference>
<dbReference type="GO" id="GO:0005829">
    <property type="term" value="C:cytosol"/>
    <property type="evidence" value="ECO:0007669"/>
    <property type="project" value="TreeGrafter"/>
</dbReference>
<dbReference type="AlphaFoldDB" id="A0A7T8GZ76"/>
<accession>A0A7T8GZ76</accession>
<evidence type="ECO:0000313" key="3">
    <source>
        <dbReference type="Proteomes" id="UP000595437"/>
    </source>
</evidence>
<organism evidence="2 3">
    <name type="scientific">Caligus rogercresseyi</name>
    <name type="common">Sea louse</name>
    <dbReference type="NCBI Taxonomy" id="217165"/>
    <lineage>
        <taxon>Eukaryota</taxon>
        <taxon>Metazoa</taxon>
        <taxon>Ecdysozoa</taxon>
        <taxon>Arthropoda</taxon>
        <taxon>Crustacea</taxon>
        <taxon>Multicrustacea</taxon>
        <taxon>Hexanauplia</taxon>
        <taxon>Copepoda</taxon>
        <taxon>Siphonostomatoida</taxon>
        <taxon>Caligidae</taxon>
        <taxon>Caligus</taxon>
    </lineage>
</organism>
<dbReference type="EMBL" id="CP045898">
    <property type="protein sequence ID" value="QQP40191.1"/>
    <property type="molecule type" value="Genomic_DNA"/>
</dbReference>
<evidence type="ECO:0000256" key="1">
    <source>
        <dbReference type="ARBA" id="ARBA00022857"/>
    </source>
</evidence>
<proteinExistence type="predicted"/>
<dbReference type="Pfam" id="PF13602">
    <property type="entry name" value="ADH_zinc_N_2"/>
    <property type="match status" value="1"/>
</dbReference>
<keyword evidence="3" id="KW-1185">Reference proteome</keyword>
<dbReference type="Gene3D" id="3.90.180.10">
    <property type="entry name" value="Medium-chain alcohol dehydrogenases, catalytic domain"/>
    <property type="match status" value="1"/>
</dbReference>
<dbReference type="PANTHER" id="PTHR44154">
    <property type="entry name" value="QUINONE OXIDOREDUCTASE"/>
    <property type="match status" value="1"/>
</dbReference>
<evidence type="ECO:0000313" key="2">
    <source>
        <dbReference type="EMBL" id="QQP40191.1"/>
    </source>
</evidence>
<dbReference type="OrthoDB" id="203908at2759"/>
<sequence length="97" mass="10893">MIVGCRGNVEINPRLLMFPEAKIMGVAVTTSTEEEWELMERALTQGFKNKVLRPIIDREYHLENIGDAHKDIIESKGAKGKLILSLVDETEAPNSKN</sequence>
<name>A0A7T8GZ76_CALRO</name>
<dbReference type="PANTHER" id="PTHR44154:SF1">
    <property type="entry name" value="QUINONE OXIDOREDUCTASE"/>
    <property type="match status" value="1"/>
</dbReference>
<protein>
    <submittedName>
        <fullName evidence="2">Zeta-crystallin</fullName>
    </submittedName>
</protein>
<dbReference type="GO" id="GO:0003730">
    <property type="term" value="F:mRNA 3'-UTR binding"/>
    <property type="evidence" value="ECO:0007669"/>
    <property type="project" value="TreeGrafter"/>
</dbReference>
<dbReference type="GO" id="GO:0070402">
    <property type="term" value="F:NADPH binding"/>
    <property type="evidence" value="ECO:0007669"/>
    <property type="project" value="TreeGrafter"/>
</dbReference>
<dbReference type="InterPro" id="IPR051603">
    <property type="entry name" value="Zinc-ADH_QOR/CCCR"/>
</dbReference>
<dbReference type="Proteomes" id="UP000595437">
    <property type="component" value="Chromosome 9"/>
</dbReference>
<dbReference type="Gene3D" id="3.40.50.720">
    <property type="entry name" value="NAD(P)-binding Rossmann-like Domain"/>
    <property type="match status" value="1"/>
</dbReference>
<gene>
    <name evidence="2" type="ORF">FKW44_014165</name>
</gene>
<keyword evidence="1" id="KW-0521">NADP</keyword>